<sequence>MKKQFTKIKIAAENLGRSNKSDLKDSELEIIEKQVDKYKDVLEKMVRKLPAASSSTDTQDRDKRIKKNSHYKIGQALEESSKDLYKEMPLHHVLSNCGELEKSIAECIVDNELETENEVVRRLKQILDNEIQEISSLKRNVSRTVQEYQSLKRSYEAAIRLDEAPAKINHIKDQQEQCEVKLEKERDSLAALMFELITKEDVIVQCIRDYVLYQRNYHERALQKVNSSLASIQDIIQSTAKSRFGTSLTEHLESTNREISHILELCICCLIENGLYEEGLLRVGCASTKLRRMKHALEAQYVKTPLPVEYQDPHVIGSILKLYLRELPEPLLTYKYYKDFISATECGSEAERKAAIKATLAKLPASNYANLRYLTRFLWLVTQNVDQNKMSSQNVAIVMSPNMLWPRMDKSNPADYLGQVNSSSAVNVIVELLISQWDYFFEGDVDFFVTLSRNKLFVEGKSKSGSSNENLDRNDTDSLESPRYGTIRRQKACAPSPPSAAKVVEKIHTNHESHRNGVKELFPNAATSTTTTTIATTTTAANNNYNNNNNNNGNNSNGTEKPEKPPLPKLSHFQQPLTQQMPPPEPPQSAKPVPMTRTQFFGLDNLPSPVADRKSTDSIGSLVFKPDLPQKPKIPKRPMVLGLSGGGGKSDDETTPTPTQANETGNGGSVGANGVNSVAVGGGGIVSRTTEKFIEKLRSDNCDNGAATSMRENQHNQRLLSAEQNANINSAAGVGSQSNSNSNSNRNSIASVYSFGGGGHSRSNSNANANTFVPPQLQLQQTETTTAAATSSTAATASASATSTVSTAQAQTQTPAPITRNTPTTPVSPHMILTKRPTVPAPPPPSMVKKQSD</sequence>
<dbReference type="RefSeq" id="XP_011210220.2">
    <property type="nucleotide sequence ID" value="XM_011211918.4"/>
</dbReference>
<evidence type="ECO:0000313" key="6">
    <source>
        <dbReference type="EMBL" id="JAC45930.1"/>
    </source>
</evidence>
<dbReference type="GO" id="GO:0007165">
    <property type="term" value="P:signal transduction"/>
    <property type="evidence" value="ECO:0007669"/>
    <property type="project" value="InterPro"/>
</dbReference>
<dbReference type="Gene3D" id="1.20.1270.60">
    <property type="entry name" value="Arfaptin homology (AH) domain/BAR domain"/>
    <property type="match status" value="1"/>
</dbReference>
<gene>
    <name evidence="6" type="primary">RG92B</name>
</gene>
<feature type="region of interest" description="Disordered" evidence="4">
    <location>
        <begin position="460"/>
        <end position="502"/>
    </location>
</feature>
<dbReference type="GO" id="GO:0005737">
    <property type="term" value="C:cytoplasm"/>
    <property type="evidence" value="ECO:0007669"/>
    <property type="project" value="InterPro"/>
</dbReference>
<evidence type="ECO:0000256" key="3">
    <source>
        <dbReference type="SAM" id="Coils"/>
    </source>
</evidence>
<dbReference type="PANTHER" id="PTHR14130:SF14">
    <property type="entry name" value="RHO GTPASE-ACTIVATING PROTEIN 92B"/>
    <property type="match status" value="1"/>
</dbReference>
<dbReference type="InterPro" id="IPR004148">
    <property type="entry name" value="BAR_dom"/>
</dbReference>
<dbReference type="GeneID" id="105230901"/>
<dbReference type="OrthoDB" id="19923at2759"/>
<feature type="compositionally biased region" description="Low complexity" evidence="4">
    <location>
        <begin position="539"/>
        <end position="559"/>
    </location>
</feature>
<evidence type="ECO:0000259" key="5">
    <source>
        <dbReference type="PROSITE" id="PS50238"/>
    </source>
</evidence>
<reference evidence="6" key="1">
    <citation type="journal article" date="2014" name="BMC Genomics">
        <title>Characterizing the developmental transcriptome of the oriental fruit fly, Bactrocera dorsalis (Diptera: Tephritidae) through comparative genomic analysis with Drosophila melanogaster utilizing modENCODE datasets.</title>
        <authorList>
            <person name="Geib S.M."/>
            <person name="Calla B."/>
            <person name="Hall B."/>
            <person name="Hou S."/>
            <person name="Manoukis N.C."/>
        </authorList>
    </citation>
    <scope>NUCLEOTIDE SEQUENCE</scope>
    <source>
        <strain evidence="6">Punador</strain>
    </source>
</reference>
<dbReference type="CDD" id="cd07595">
    <property type="entry name" value="BAR_RhoGAP_Rich-like"/>
    <property type="match status" value="1"/>
</dbReference>
<organism evidence="6">
    <name type="scientific">Bactrocera dorsalis</name>
    <name type="common">Oriental fruit fly</name>
    <name type="synonym">Dacus dorsalis</name>
    <dbReference type="NCBI Taxonomy" id="27457"/>
    <lineage>
        <taxon>Eukaryota</taxon>
        <taxon>Metazoa</taxon>
        <taxon>Ecdysozoa</taxon>
        <taxon>Arthropoda</taxon>
        <taxon>Hexapoda</taxon>
        <taxon>Insecta</taxon>
        <taxon>Pterygota</taxon>
        <taxon>Neoptera</taxon>
        <taxon>Endopterygota</taxon>
        <taxon>Diptera</taxon>
        <taxon>Brachycera</taxon>
        <taxon>Muscomorpha</taxon>
        <taxon>Tephritoidea</taxon>
        <taxon>Tephritidae</taxon>
        <taxon>Bactrocera</taxon>
        <taxon>Bactrocera</taxon>
    </lineage>
</organism>
<dbReference type="SUPFAM" id="SSF48350">
    <property type="entry name" value="GTPase activation domain, GAP"/>
    <property type="match status" value="1"/>
</dbReference>
<evidence type="ECO:0000256" key="4">
    <source>
        <dbReference type="SAM" id="MobiDB-lite"/>
    </source>
</evidence>
<dbReference type="InterPro" id="IPR047165">
    <property type="entry name" value="RHG17/44/SH3BP1-like"/>
</dbReference>
<evidence type="ECO:0000256" key="2">
    <source>
        <dbReference type="ARBA" id="ARBA00022553"/>
    </source>
</evidence>
<dbReference type="InterPro" id="IPR027267">
    <property type="entry name" value="AH/BAR_dom_sf"/>
</dbReference>
<dbReference type="GO" id="GO:0005096">
    <property type="term" value="F:GTPase activator activity"/>
    <property type="evidence" value="ECO:0007669"/>
    <property type="project" value="UniProtKB-KW"/>
</dbReference>
<dbReference type="SMART" id="SM00324">
    <property type="entry name" value="RhoGAP"/>
    <property type="match status" value="1"/>
</dbReference>
<feature type="region of interest" description="Disordered" evidence="4">
    <location>
        <begin position="539"/>
        <end position="683"/>
    </location>
</feature>
<feature type="compositionally biased region" description="Low complexity" evidence="4">
    <location>
        <begin position="780"/>
        <end position="814"/>
    </location>
</feature>
<keyword evidence="1" id="KW-0343">GTPase activation</keyword>
<feature type="compositionally biased region" description="Polar residues" evidence="4">
    <location>
        <begin position="655"/>
        <end position="664"/>
    </location>
</feature>
<dbReference type="EMBL" id="GAKP01013022">
    <property type="protein sequence ID" value="JAC45930.1"/>
    <property type="molecule type" value="Transcribed_RNA"/>
</dbReference>
<dbReference type="CTD" id="42371"/>
<dbReference type="PANTHER" id="PTHR14130">
    <property type="entry name" value="3BP-1 RELATED RHOGAP"/>
    <property type="match status" value="1"/>
</dbReference>
<dbReference type="Pfam" id="PF03114">
    <property type="entry name" value="BAR"/>
    <property type="match status" value="1"/>
</dbReference>
<dbReference type="GO" id="GO:0032956">
    <property type="term" value="P:regulation of actin cytoskeleton organization"/>
    <property type="evidence" value="ECO:0007669"/>
    <property type="project" value="TreeGrafter"/>
</dbReference>
<dbReference type="Pfam" id="PF00620">
    <property type="entry name" value="RhoGAP"/>
    <property type="match status" value="1"/>
</dbReference>
<evidence type="ECO:0000256" key="1">
    <source>
        <dbReference type="ARBA" id="ARBA00022468"/>
    </source>
</evidence>
<feature type="coiled-coil region" evidence="3">
    <location>
        <begin position="113"/>
        <end position="154"/>
    </location>
</feature>
<dbReference type="KEGG" id="bdr:105230901"/>
<protein>
    <submittedName>
        <fullName evidence="6">Rho GTPase-activating protein 92B</fullName>
    </submittedName>
</protein>
<keyword evidence="3" id="KW-0175">Coiled coil</keyword>
<proteinExistence type="predicted"/>
<accession>A0A034VVQ7</accession>
<dbReference type="InterPro" id="IPR000198">
    <property type="entry name" value="RhoGAP_dom"/>
</dbReference>
<feature type="region of interest" description="Disordered" evidence="4">
    <location>
        <begin position="780"/>
        <end position="853"/>
    </location>
</feature>
<dbReference type="GO" id="GO:0035020">
    <property type="term" value="P:regulation of Rac protein signal transduction"/>
    <property type="evidence" value="ECO:0007669"/>
    <property type="project" value="TreeGrafter"/>
</dbReference>
<dbReference type="Gene3D" id="1.10.555.10">
    <property type="entry name" value="Rho GTPase activation protein"/>
    <property type="match status" value="1"/>
</dbReference>
<feature type="domain" description="Rho-GAP" evidence="5">
    <location>
        <begin position="246"/>
        <end position="441"/>
    </location>
</feature>
<feature type="compositionally biased region" description="Polar residues" evidence="4">
    <location>
        <begin position="815"/>
        <end position="827"/>
    </location>
</feature>
<name>A0A034VVQ7_BACDO</name>
<dbReference type="SUPFAM" id="SSF103657">
    <property type="entry name" value="BAR/IMD domain-like"/>
    <property type="match status" value="1"/>
</dbReference>
<dbReference type="InterPro" id="IPR008936">
    <property type="entry name" value="Rho_GTPase_activation_prot"/>
</dbReference>
<dbReference type="AlphaFoldDB" id="A0A034VVQ7"/>
<dbReference type="PROSITE" id="PS50238">
    <property type="entry name" value="RHOGAP"/>
    <property type="match status" value="1"/>
</dbReference>
<keyword evidence="2" id="KW-0597">Phosphoprotein</keyword>
<dbReference type="FunFam" id="1.10.555.10:FF:000001">
    <property type="entry name" value="Rho GTPase activating protein 44"/>
    <property type="match status" value="1"/>
</dbReference>